<protein>
    <recommendedName>
        <fullName evidence="4">Hydrophobic surface binding protein</fullName>
    </recommendedName>
</protein>
<evidence type="ECO:0000256" key="1">
    <source>
        <dbReference type="SAM" id="SignalP"/>
    </source>
</evidence>
<keyword evidence="1" id="KW-0732">Signal</keyword>
<evidence type="ECO:0000313" key="3">
    <source>
        <dbReference type="Proteomes" id="UP000559027"/>
    </source>
</evidence>
<name>A0A8H5FU04_9AGAR</name>
<dbReference type="PANTHER" id="PTHR38123:SF1">
    <property type="entry name" value="HYDROPHOBIC SURFACE BINDING PROTEIN"/>
    <property type="match status" value="1"/>
</dbReference>
<keyword evidence="3" id="KW-1185">Reference proteome</keyword>
<organism evidence="2 3">
    <name type="scientific">Leucocoprinus leucothites</name>
    <dbReference type="NCBI Taxonomy" id="201217"/>
    <lineage>
        <taxon>Eukaryota</taxon>
        <taxon>Fungi</taxon>
        <taxon>Dikarya</taxon>
        <taxon>Basidiomycota</taxon>
        <taxon>Agaricomycotina</taxon>
        <taxon>Agaricomycetes</taxon>
        <taxon>Agaricomycetidae</taxon>
        <taxon>Agaricales</taxon>
        <taxon>Agaricineae</taxon>
        <taxon>Agaricaceae</taxon>
        <taxon>Leucocoprinus</taxon>
    </lineage>
</organism>
<feature type="chain" id="PRO_5034995685" description="Hydrophobic surface binding protein" evidence="1">
    <location>
        <begin position="19"/>
        <end position="177"/>
    </location>
</feature>
<dbReference type="AlphaFoldDB" id="A0A8H5FU04"/>
<feature type="signal peptide" evidence="1">
    <location>
        <begin position="1"/>
        <end position="18"/>
    </location>
</feature>
<dbReference type="OrthoDB" id="3485059at2759"/>
<accession>A0A8H5FU04</accession>
<reference evidence="2 3" key="1">
    <citation type="journal article" date="2020" name="ISME J.">
        <title>Uncovering the hidden diversity of litter-decomposition mechanisms in mushroom-forming fungi.</title>
        <authorList>
            <person name="Floudas D."/>
            <person name="Bentzer J."/>
            <person name="Ahren D."/>
            <person name="Johansson T."/>
            <person name="Persson P."/>
            <person name="Tunlid A."/>
        </authorList>
    </citation>
    <scope>NUCLEOTIDE SEQUENCE [LARGE SCALE GENOMIC DNA]</scope>
    <source>
        <strain evidence="2 3">CBS 146.42</strain>
    </source>
</reference>
<dbReference type="InterPro" id="IPR021054">
    <property type="entry name" value="Cell_wall_mannoprotein_1"/>
</dbReference>
<evidence type="ECO:0008006" key="4">
    <source>
        <dbReference type="Google" id="ProtNLM"/>
    </source>
</evidence>
<dbReference type="Proteomes" id="UP000559027">
    <property type="component" value="Unassembled WGS sequence"/>
</dbReference>
<dbReference type="EMBL" id="JAACJO010000017">
    <property type="protein sequence ID" value="KAF5349121.1"/>
    <property type="molecule type" value="Genomic_DNA"/>
</dbReference>
<evidence type="ECO:0000313" key="2">
    <source>
        <dbReference type="EMBL" id="KAF5349121.1"/>
    </source>
</evidence>
<dbReference type="Gene3D" id="1.20.1280.140">
    <property type="match status" value="1"/>
</dbReference>
<proteinExistence type="predicted"/>
<comment type="caution">
    <text evidence="2">The sequence shown here is derived from an EMBL/GenBank/DDBJ whole genome shotgun (WGS) entry which is preliminary data.</text>
</comment>
<dbReference type="Pfam" id="PF12296">
    <property type="entry name" value="HsbA"/>
    <property type="match status" value="1"/>
</dbReference>
<dbReference type="GO" id="GO:0005576">
    <property type="term" value="C:extracellular region"/>
    <property type="evidence" value="ECO:0007669"/>
    <property type="project" value="TreeGrafter"/>
</dbReference>
<sequence>MQLKSLVFLASALATAWGATVADVLADLNTVKSRVTTLDNAINGFPNSGGTLTQALAIHTDATNTQTAVDDTTADANTVPTPVSESDGQSILNSITSIEPVIENALSAIVTKKAAFDALPVGGIPALVAQDLSNLSASTSALENALISKAPADLVSQANAVKGRIDAAFATAIAAYS</sequence>
<gene>
    <name evidence="2" type="ORF">D9756_009496</name>
</gene>
<dbReference type="PANTHER" id="PTHR38123">
    <property type="entry name" value="CELL WALL SERINE-THREONINE-RICH GALACTOMANNOPROTEIN MP1 (AFU_ORTHOLOGUE AFUA_4G03240)"/>
    <property type="match status" value="1"/>
</dbReference>